<reference evidence="2 3" key="1">
    <citation type="submission" date="2015-09" db="EMBL/GenBank/DDBJ databases">
        <title>Host preference determinants of Valsa canker pathogens revealed by comparative genomics.</title>
        <authorList>
            <person name="Yin Z."/>
            <person name="Huang L."/>
        </authorList>
    </citation>
    <scope>NUCLEOTIDE SEQUENCE [LARGE SCALE GENOMIC DNA]</scope>
    <source>
        <strain evidence="2 3">03-1</strain>
    </source>
</reference>
<name>A0A423WVA8_9PEZI</name>
<dbReference type="AlphaFoldDB" id="A0A423WVA8"/>
<evidence type="ECO:0000313" key="2">
    <source>
        <dbReference type="EMBL" id="ROW07193.1"/>
    </source>
</evidence>
<accession>A0A423WVA8</accession>
<feature type="compositionally biased region" description="Basic residues" evidence="1">
    <location>
        <begin position="16"/>
        <end position="25"/>
    </location>
</feature>
<comment type="caution">
    <text evidence="2">The sequence shown here is derived from an EMBL/GenBank/DDBJ whole genome shotgun (WGS) entry which is preliminary data.</text>
</comment>
<evidence type="ECO:0000256" key="1">
    <source>
        <dbReference type="SAM" id="MobiDB-lite"/>
    </source>
</evidence>
<protein>
    <submittedName>
        <fullName evidence="2">Uncharacterized protein</fullName>
    </submittedName>
</protein>
<keyword evidence="3" id="KW-1185">Reference proteome</keyword>
<feature type="region of interest" description="Disordered" evidence="1">
    <location>
        <begin position="14"/>
        <end position="38"/>
    </location>
</feature>
<organism evidence="2 3">
    <name type="scientific">Cytospora schulzeri</name>
    <dbReference type="NCBI Taxonomy" id="448051"/>
    <lineage>
        <taxon>Eukaryota</taxon>
        <taxon>Fungi</taxon>
        <taxon>Dikarya</taxon>
        <taxon>Ascomycota</taxon>
        <taxon>Pezizomycotina</taxon>
        <taxon>Sordariomycetes</taxon>
        <taxon>Sordariomycetidae</taxon>
        <taxon>Diaporthales</taxon>
        <taxon>Cytosporaceae</taxon>
        <taxon>Cytospora</taxon>
    </lineage>
</organism>
<dbReference type="Proteomes" id="UP000283895">
    <property type="component" value="Unassembled WGS sequence"/>
</dbReference>
<proteinExistence type="predicted"/>
<evidence type="ECO:0000313" key="3">
    <source>
        <dbReference type="Proteomes" id="UP000283895"/>
    </source>
</evidence>
<sequence>MAPKASQNLHAALVKAKGKMSHKPKGSAENNNAIRENAENIKHLQKLARRAARKAKWATKWAHLKQHSKEATIATLKLLCFLTESTCAKLELDAESAY</sequence>
<gene>
    <name evidence="2" type="ORF">VMCG_03717</name>
</gene>
<dbReference type="EMBL" id="LKEA01000008">
    <property type="protein sequence ID" value="ROW07193.1"/>
    <property type="molecule type" value="Genomic_DNA"/>
</dbReference>